<gene>
    <name evidence="8" type="ORF">SEV965_LOCUS22579</name>
</gene>
<evidence type="ECO:0000313" key="8">
    <source>
        <dbReference type="EMBL" id="CAF1228716.1"/>
    </source>
</evidence>
<sequence>MVDDAISSSGPVEREILNDAVSSMEQRISTKRSNTASWHSSKSKWLPTTTTHDYSVKNIEEIPSHFICPYCKLVFREPYPLVCGHQACQSCINFTNDEMICLICSKVSSKKNQHIDQQHHNIESKAMMIDVHTQQYDHSNLIQDVNKTETQQEIVSNIFSSSCSILLPHNSSTINNQQQNHNIIRHNHRLLETIDVVLSPDLKISYDLLAQELWPMKQASDNALRTSDCGTYRWKISDVQKKIGIINIASDAQSGRQKSIYSPAFYLSPTGYKMCLRLYLNGDSDVRGRHISLFLVIMRGEYDAFIDWPFSYEVLFRLIDQSTLNNNQRNIIASFWPDTSSDSFQRPFYSMNHGYDNTMFIETKINTLSERPVSSSILYIGGSPNDEEYIDTTDEDFTNIN</sequence>
<organism evidence="8 9">
    <name type="scientific">Rotaria sordida</name>
    <dbReference type="NCBI Taxonomy" id="392033"/>
    <lineage>
        <taxon>Eukaryota</taxon>
        <taxon>Metazoa</taxon>
        <taxon>Spiralia</taxon>
        <taxon>Gnathifera</taxon>
        <taxon>Rotifera</taxon>
        <taxon>Eurotatoria</taxon>
        <taxon>Bdelloidea</taxon>
        <taxon>Philodinida</taxon>
        <taxon>Philodinidae</taxon>
        <taxon>Rotaria</taxon>
    </lineage>
</organism>
<dbReference type="InterPro" id="IPR013083">
    <property type="entry name" value="Znf_RING/FYVE/PHD"/>
</dbReference>
<dbReference type="Gene3D" id="2.60.210.10">
    <property type="entry name" value="Apoptosis, Tumor Necrosis Factor Receptor Associated Protein 2, Chain A"/>
    <property type="match status" value="1"/>
</dbReference>
<dbReference type="InterPro" id="IPR002083">
    <property type="entry name" value="MATH/TRAF_dom"/>
</dbReference>
<dbReference type="GO" id="GO:0005737">
    <property type="term" value="C:cytoplasm"/>
    <property type="evidence" value="ECO:0007669"/>
    <property type="project" value="UniProtKB-SubCell"/>
</dbReference>
<dbReference type="InterPro" id="IPR049342">
    <property type="entry name" value="TRAF1-6_MATH_dom"/>
</dbReference>
<dbReference type="SUPFAM" id="SSF49599">
    <property type="entry name" value="TRAF domain-like"/>
    <property type="match status" value="1"/>
</dbReference>
<keyword evidence="4" id="KW-0862">Zinc</keyword>
<feature type="domain" description="MATH" evidence="7">
    <location>
        <begin position="229"/>
        <end position="365"/>
    </location>
</feature>
<comment type="caution">
    <text evidence="8">The sequence shown here is derived from an EMBL/GenBank/DDBJ whole genome shotgun (WGS) entry which is preliminary data.</text>
</comment>
<dbReference type="SUPFAM" id="SSF57850">
    <property type="entry name" value="RING/U-box"/>
    <property type="match status" value="1"/>
</dbReference>
<keyword evidence="3 5" id="KW-0863">Zinc-finger</keyword>
<evidence type="ECO:0000259" key="6">
    <source>
        <dbReference type="PROSITE" id="PS50089"/>
    </source>
</evidence>
<dbReference type="GO" id="GO:0043122">
    <property type="term" value="P:regulation of canonical NF-kappaB signal transduction"/>
    <property type="evidence" value="ECO:0007669"/>
    <property type="project" value="TreeGrafter"/>
</dbReference>
<dbReference type="GO" id="GO:0008270">
    <property type="term" value="F:zinc ion binding"/>
    <property type="evidence" value="ECO:0007669"/>
    <property type="project" value="UniProtKB-KW"/>
</dbReference>
<keyword evidence="3 5" id="KW-0479">Metal-binding</keyword>
<dbReference type="InterPro" id="IPR008974">
    <property type="entry name" value="TRAF-like"/>
</dbReference>
<dbReference type="PROSITE" id="PS50089">
    <property type="entry name" value="ZF_RING_2"/>
    <property type="match status" value="1"/>
</dbReference>
<evidence type="ECO:0000256" key="2">
    <source>
        <dbReference type="ARBA" id="ARBA00022490"/>
    </source>
</evidence>
<reference evidence="8" key="1">
    <citation type="submission" date="2021-02" db="EMBL/GenBank/DDBJ databases">
        <authorList>
            <person name="Nowell W R."/>
        </authorList>
    </citation>
    <scope>NUCLEOTIDE SEQUENCE</scope>
</reference>
<comment type="subcellular location">
    <subcellularLocation>
        <location evidence="1">Cytoplasm</location>
    </subcellularLocation>
</comment>
<dbReference type="InterPro" id="IPR001841">
    <property type="entry name" value="Znf_RING"/>
</dbReference>
<dbReference type="PANTHER" id="PTHR10131:SF138">
    <property type="entry name" value="RE66324P"/>
    <property type="match status" value="1"/>
</dbReference>
<accession>A0A814YGL9</accession>
<dbReference type="AlphaFoldDB" id="A0A814YGL9"/>
<proteinExistence type="predicted"/>
<dbReference type="GO" id="GO:0005164">
    <property type="term" value="F:tumor necrosis factor receptor binding"/>
    <property type="evidence" value="ECO:0007669"/>
    <property type="project" value="TreeGrafter"/>
</dbReference>
<dbReference type="PANTHER" id="PTHR10131">
    <property type="entry name" value="TNF RECEPTOR ASSOCIATED FACTOR"/>
    <property type="match status" value="1"/>
</dbReference>
<feature type="domain" description="RING-type" evidence="6">
    <location>
        <begin position="68"/>
        <end position="105"/>
    </location>
</feature>
<protein>
    <submittedName>
        <fullName evidence="8">Uncharacterized protein</fullName>
    </submittedName>
</protein>
<evidence type="ECO:0000256" key="1">
    <source>
        <dbReference type="ARBA" id="ARBA00004496"/>
    </source>
</evidence>
<evidence type="ECO:0000256" key="3">
    <source>
        <dbReference type="ARBA" id="ARBA00022771"/>
    </source>
</evidence>
<dbReference type="PROSITE" id="PS50144">
    <property type="entry name" value="MATH"/>
    <property type="match status" value="1"/>
</dbReference>
<evidence type="ECO:0000256" key="4">
    <source>
        <dbReference type="ARBA" id="ARBA00022833"/>
    </source>
</evidence>
<dbReference type="Pfam" id="PF21355">
    <property type="entry name" value="TRAF-mep_MATH"/>
    <property type="match status" value="1"/>
</dbReference>
<dbReference type="Gene3D" id="3.30.40.10">
    <property type="entry name" value="Zinc/RING finger domain, C3HC4 (zinc finger)"/>
    <property type="match status" value="1"/>
</dbReference>
<dbReference type="EMBL" id="CAJNOU010001604">
    <property type="protein sequence ID" value="CAF1228716.1"/>
    <property type="molecule type" value="Genomic_DNA"/>
</dbReference>
<keyword evidence="2" id="KW-0963">Cytoplasm</keyword>
<dbReference type="Proteomes" id="UP000663889">
    <property type="component" value="Unassembled WGS sequence"/>
</dbReference>
<dbReference type="GO" id="GO:0009898">
    <property type="term" value="C:cytoplasmic side of plasma membrane"/>
    <property type="evidence" value="ECO:0007669"/>
    <property type="project" value="TreeGrafter"/>
</dbReference>
<evidence type="ECO:0000313" key="9">
    <source>
        <dbReference type="Proteomes" id="UP000663889"/>
    </source>
</evidence>
<evidence type="ECO:0000259" key="7">
    <source>
        <dbReference type="PROSITE" id="PS50144"/>
    </source>
</evidence>
<evidence type="ECO:0000256" key="5">
    <source>
        <dbReference type="PROSITE-ProRule" id="PRU00175"/>
    </source>
</evidence>
<name>A0A814YGL9_9BILA</name>